<dbReference type="GO" id="GO:0000428">
    <property type="term" value="C:DNA-directed RNA polymerase complex"/>
    <property type="evidence" value="ECO:0007669"/>
    <property type="project" value="UniProtKB-KW"/>
</dbReference>
<dbReference type="PANTHER" id="PTHR13946:SF28">
    <property type="entry name" value="DNA-DIRECTED RNA POLYMERASES I AND III SUBUNIT RPAC2"/>
    <property type="match status" value="1"/>
</dbReference>
<dbReference type="SUPFAM" id="SSF55257">
    <property type="entry name" value="RBP11-like subunits of RNA polymerase"/>
    <property type="match status" value="2"/>
</dbReference>
<keyword evidence="2" id="KW-0240">DNA-directed RNA polymerase</keyword>
<comment type="similarity">
    <text evidence="5">Belongs to the archaeal Rpo11/eukaryotic RPB11/RPC19 RNA polymerase subunit family.</text>
</comment>
<sequence>MATNIDINLISKNDQEIIFDIKGDVDTGLHPSVVNSIRRTLLSDIPTLGFRTQMGNKDIIITKNNTSLHNEFLEQRIALIPLYIDPDTYSKQYLFHLNIVDNNSPEPLMKITSKDFNIYPLKKGIDIEELNKQNDIDVSKYDLESPISYKEKVKIFRPYKYNGEEYFIPITEIKKSSSTIKQELELWAIPRVSAAYEDASWQAVSCATFSFKKNDELFKKILAEKLLVNEVEEENRDEYIKMLTISESERYFHRDKETNPYWYDFKIESGHFNTPKELFMKACQIIIDQLDALKNEFPKLVSMEEEESIMKLTFKNNIYTLEINQTDDTMGNILQTYISMNLLDESEFEVCGYKNVHPLESITQFNISLKNKIEDKDVQYKVALLIDLFNQACVDLINIYTGIKKIAESNL</sequence>
<evidence type="ECO:0000256" key="1">
    <source>
        <dbReference type="ARBA" id="ARBA00004328"/>
    </source>
</evidence>
<dbReference type="Pfam" id="PF01193">
    <property type="entry name" value="RNA_pol_L"/>
    <property type="match status" value="1"/>
</dbReference>
<keyword evidence="4" id="KW-0804">Transcription</keyword>
<dbReference type="InterPro" id="IPR011263">
    <property type="entry name" value="DNA-dir_RNA_pol_RpoA/D/Rpb3"/>
</dbReference>
<evidence type="ECO:0000256" key="4">
    <source>
        <dbReference type="ARBA" id="ARBA00023163"/>
    </source>
</evidence>
<dbReference type="Gene3D" id="3.30.1360.10">
    <property type="entry name" value="RNA polymerase, RBP11-like subunit"/>
    <property type="match status" value="2"/>
</dbReference>
<proteinExistence type="inferred from homology"/>
<protein>
    <recommendedName>
        <fullName evidence="6">DNA-directed RNA polymerase RpoA/D/Rpb3-type domain-containing protein</fullName>
    </recommendedName>
</protein>
<dbReference type="InterPro" id="IPR036643">
    <property type="entry name" value="RNApol_insert_sf"/>
</dbReference>
<evidence type="ECO:0000256" key="2">
    <source>
        <dbReference type="ARBA" id="ARBA00022478"/>
    </source>
</evidence>
<name>A0A6C0FB27_9ZZZZ</name>
<evidence type="ECO:0000259" key="6">
    <source>
        <dbReference type="SMART" id="SM00662"/>
    </source>
</evidence>
<reference evidence="7" key="1">
    <citation type="journal article" date="2020" name="Nature">
        <title>Giant virus diversity and host interactions through global metagenomics.</title>
        <authorList>
            <person name="Schulz F."/>
            <person name="Roux S."/>
            <person name="Paez-Espino D."/>
            <person name="Jungbluth S."/>
            <person name="Walsh D.A."/>
            <person name="Denef V.J."/>
            <person name="McMahon K.D."/>
            <person name="Konstantinidis K.T."/>
            <person name="Eloe-Fadrosh E.A."/>
            <person name="Kyrpides N.C."/>
            <person name="Woyke T."/>
        </authorList>
    </citation>
    <scope>NUCLEOTIDE SEQUENCE</scope>
    <source>
        <strain evidence="7">GVMAG-S-ERX555931-87</strain>
    </source>
</reference>
<dbReference type="GO" id="GO:0046983">
    <property type="term" value="F:protein dimerization activity"/>
    <property type="evidence" value="ECO:0007669"/>
    <property type="project" value="InterPro"/>
</dbReference>
<dbReference type="SMART" id="SM00662">
    <property type="entry name" value="RPOLD"/>
    <property type="match status" value="1"/>
</dbReference>
<comment type="subcellular location">
    <subcellularLocation>
        <location evidence="1">Virion</location>
    </subcellularLocation>
</comment>
<keyword evidence="3" id="KW-0946">Virion</keyword>
<dbReference type="EMBL" id="MN738741">
    <property type="protein sequence ID" value="QHT36375.1"/>
    <property type="molecule type" value="Genomic_DNA"/>
</dbReference>
<dbReference type="Pfam" id="PF13656">
    <property type="entry name" value="RNA_pol_L_2"/>
    <property type="match status" value="1"/>
</dbReference>
<evidence type="ECO:0000256" key="5">
    <source>
        <dbReference type="ARBA" id="ARBA00025751"/>
    </source>
</evidence>
<organism evidence="7">
    <name type="scientific">viral metagenome</name>
    <dbReference type="NCBI Taxonomy" id="1070528"/>
    <lineage>
        <taxon>unclassified sequences</taxon>
        <taxon>metagenomes</taxon>
        <taxon>organismal metagenomes</taxon>
    </lineage>
</organism>
<dbReference type="Gene3D" id="2.170.120.12">
    <property type="entry name" value="DNA-directed RNA polymerase, insert domain"/>
    <property type="match status" value="1"/>
</dbReference>
<feature type="domain" description="DNA-directed RNA polymerase RpoA/D/Rpb3-type" evidence="6">
    <location>
        <begin position="16"/>
        <end position="296"/>
    </location>
</feature>
<dbReference type="GO" id="GO:0003899">
    <property type="term" value="F:DNA-directed RNA polymerase activity"/>
    <property type="evidence" value="ECO:0007669"/>
    <property type="project" value="InterPro"/>
</dbReference>
<dbReference type="GO" id="GO:0044423">
    <property type="term" value="C:virion component"/>
    <property type="evidence" value="ECO:0007669"/>
    <property type="project" value="UniProtKB-KW"/>
</dbReference>
<dbReference type="SUPFAM" id="SSF56553">
    <property type="entry name" value="Insert subdomain of RNA polymerase alpha subunit"/>
    <property type="match status" value="1"/>
</dbReference>
<dbReference type="InterPro" id="IPR009025">
    <property type="entry name" value="RBP11-like_dimer"/>
</dbReference>
<dbReference type="InterPro" id="IPR036603">
    <property type="entry name" value="RBP11-like"/>
</dbReference>
<evidence type="ECO:0000313" key="7">
    <source>
        <dbReference type="EMBL" id="QHT36375.1"/>
    </source>
</evidence>
<dbReference type="GO" id="GO:0006351">
    <property type="term" value="P:DNA-templated transcription"/>
    <property type="evidence" value="ECO:0007669"/>
    <property type="project" value="InterPro"/>
</dbReference>
<dbReference type="PANTHER" id="PTHR13946">
    <property type="entry name" value="DNA-DIRECTED RNA POLYMERASE I,II,III"/>
    <property type="match status" value="1"/>
</dbReference>
<dbReference type="AlphaFoldDB" id="A0A6C0FB27"/>
<evidence type="ECO:0000256" key="3">
    <source>
        <dbReference type="ARBA" id="ARBA00022844"/>
    </source>
</evidence>
<accession>A0A6C0FB27</accession>